<dbReference type="EMBL" id="GBRH01262448">
    <property type="protein sequence ID" value="JAD35447.1"/>
    <property type="molecule type" value="Transcribed_RNA"/>
</dbReference>
<proteinExistence type="predicted"/>
<accession>A0A0A8ZKS3</accession>
<reference evidence="1" key="1">
    <citation type="submission" date="2014-09" db="EMBL/GenBank/DDBJ databases">
        <authorList>
            <person name="Magalhaes I.L.F."/>
            <person name="Oliveira U."/>
            <person name="Santos F.R."/>
            <person name="Vidigal T.H.D.A."/>
            <person name="Brescovit A.D."/>
            <person name="Santos A.J."/>
        </authorList>
    </citation>
    <scope>NUCLEOTIDE SEQUENCE</scope>
    <source>
        <tissue evidence="1">Shoot tissue taken approximately 20 cm above the soil surface</tissue>
    </source>
</reference>
<name>A0A0A8ZKS3_ARUDO</name>
<sequence>MYSWCSIT</sequence>
<protein>
    <submittedName>
        <fullName evidence="1">Uncharacterized protein</fullName>
    </submittedName>
</protein>
<organism evidence="1">
    <name type="scientific">Arundo donax</name>
    <name type="common">Giant reed</name>
    <name type="synonym">Donax arundinaceus</name>
    <dbReference type="NCBI Taxonomy" id="35708"/>
    <lineage>
        <taxon>Eukaryota</taxon>
        <taxon>Viridiplantae</taxon>
        <taxon>Streptophyta</taxon>
        <taxon>Embryophyta</taxon>
        <taxon>Tracheophyta</taxon>
        <taxon>Spermatophyta</taxon>
        <taxon>Magnoliopsida</taxon>
        <taxon>Liliopsida</taxon>
        <taxon>Poales</taxon>
        <taxon>Poaceae</taxon>
        <taxon>PACMAD clade</taxon>
        <taxon>Arundinoideae</taxon>
        <taxon>Arundineae</taxon>
        <taxon>Arundo</taxon>
    </lineage>
</organism>
<evidence type="ECO:0000313" key="1">
    <source>
        <dbReference type="EMBL" id="JAD35447.1"/>
    </source>
</evidence>
<reference evidence="1" key="2">
    <citation type="journal article" date="2015" name="Data Brief">
        <title>Shoot transcriptome of the giant reed, Arundo donax.</title>
        <authorList>
            <person name="Barrero R.A."/>
            <person name="Guerrero F.D."/>
            <person name="Moolhuijzen P."/>
            <person name="Goolsby J.A."/>
            <person name="Tidwell J."/>
            <person name="Bellgard S.E."/>
            <person name="Bellgard M.I."/>
        </authorList>
    </citation>
    <scope>NUCLEOTIDE SEQUENCE</scope>
    <source>
        <tissue evidence="1">Shoot tissue taken approximately 20 cm above the soil surface</tissue>
    </source>
</reference>